<evidence type="ECO:0000313" key="2">
    <source>
        <dbReference type="EMBL" id="QEO16012.1"/>
    </source>
</evidence>
<dbReference type="GO" id="GO:0016787">
    <property type="term" value="F:hydrolase activity"/>
    <property type="evidence" value="ECO:0007669"/>
    <property type="project" value="UniProtKB-KW"/>
</dbReference>
<keyword evidence="3" id="KW-1185">Reference proteome</keyword>
<protein>
    <submittedName>
        <fullName evidence="2">Nicotinamide-nucleotide amidohydrolase family protein</fullName>
    </submittedName>
</protein>
<evidence type="ECO:0000313" key="3">
    <source>
        <dbReference type="Proteomes" id="UP000324678"/>
    </source>
</evidence>
<dbReference type="AlphaFoldDB" id="A0A5C1YMH2"/>
<dbReference type="SUPFAM" id="SSF142433">
    <property type="entry name" value="CinA-like"/>
    <property type="match status" value="1"/>
</dbReference>
<dbReference type="Gene3D" id="3.90.950.20">
    <property type="entry name" value="CinA-like"/>
    <property type="match status" value="1"/>
</dbReference>
<proteinExistence type="predicted"/>
<dbReference type="InterPro" id="IPR008136">
    <property type="entry name" value="CinA_C"/>
</dbReference>
<feature type="domain" description="CinA C-terminal" evidence="1">
    <location>
        <begin position="12"/>
        <end position="159"/>
    </location>
</feature>
<evidence type="ECO:0000259" key="1">
    <source>
        <dbReference type="Pfam" id="PF02464"/>
    </source>
</evidence>
<name>A0A5C1YMH2_9MICO</name>
<organism evidence="2 3">
    <name type="scientific">Agromyces intestinalis</name>
    <dbReference type="NCBI Taxonomy" id="2592652"/>
    <lineage>
        <taxon>Bacteria</taxon>
        <taxon>Bacillati</taxon>
        <taxon>Actinomycetota</taxon>
        <taxon>Actinomycetes</taxon>
        <taxon>Micrococcales</taxon>
        <taxon>Microbacteriaceae</taxon>
        <taxon>Agromyces</taxon>
    </lineage>
</organism>
<sequence length="173" mass="17274">MAAGDSVDPTARLVAESTRRGLRIAIAESLTGGALAAELVRIPGASKTLSGAVVAYDTAVKRSVLGVDGALLAREGAVHAEVASQMALGVARVLAVEGRPAELAIATTGVAGPDPQDGRPPGTVFIAVLAGGEVEVTALHLDGDRAAIRAATVRAAVAACLVALEKLPDRVAE</sequence>
<dbReference type="KEGG" id="ail:FLP10_01865"/>
<dbReference type="InterPro" id="IPR036653">
    <property type="entry name" value="CinA-like_C"/>
</dbReference>
<dbReference type="NCBIfam" id="TIGR00199">
    <property type="entry name" value="PncC_domain"/>
    <property type="match status" value="1"/>
</dbReference>
<dbReference type="OrthoDB" id="1253990at2"/>
<dbReference type="EMBL" id="CP043505">
    <property type="protein sequence ID" value="QEO16012.1"/>
    <property type="molecule type" value="Genomic_DNA"/>
</dbReference>
<dbReference type="Pfam" id="PF02464">
    <property type="entry name" value="CinA"/>
    <property type="match status" value="1"/>
</dbReference>
<reference evidence="2 3" key="1">
    <citation type="submission" date="2019-09" db="EMBL/GenBank/DDBJ databases">
        <title>Genome sequencing of strain KACC 19306.</title>
        <authorList>
            <person name="Heo J."/>
            <person name="Kim S.-J."/>
            <person name="Kim J.-S."/>
            <person name="Hong S.-B."/>
            <person name="Kwon S.-W."/>
        </authorList>
    </citation>
    <scope>NUCLEOTIDE SEQUENCE [LARGE SCALE GENOMIC DNA]</scope>
    <source>
        <strain evidence="2 3">KACC 19306</strain>
    </source>
</reference>
<keyword evidence="2" id="KW-0378">Hydrolase</keyword>
<gene>
    <name evidence="2" type="ORF">FLP10_01865</name>
</gene>
<dbReference type="Proteomes" id="UP000324678">
    <property type="component" value="Chromosome"/>
</dbReference>
<accession>A0A5C1YMH2</accession>